<sequence>MEHVSRIVRHWPPRDPECGFFGIGTEDSRIKGCTEFADAIRWTTIDSLYCRMAFEFASELPKNAVALLTEIV</sequence>
<name>S6CZ99_9EURY</name>
<dbReference type="EMBL" id="HF571520">
    <property type="protein sequence ID" value="CCQ32663.1"/>
    <property type="molecule type" value="Genomic_DNA"/>
</dbReference>
<dbReference type="HOGENOM" id="CLU_2712717_0_0_2"/>
<dbReference type="Proteomes" id="UP000015381">
    <property type="component" value="Chromosome I"/>
</dbReference>
<protein>
    <submittedName>
        <fullName evidence="1">Uncharacterized protein</fullName>
    </submittedName>
</protein>
<dbReference type="AlphaFoldDB" id="S6CZ99"/>
<organism evidence="1 2">
    <name type="scientific">Halorhabdus tiamatea SARL4B</name>
    <dbReference type="NCBI Taxonomy" id="1033806"/>
    <lineage>
        <taxon>Archaea</taxon>
        <taxon>Methanobacteriati</taxon>
        <taxon>Methanobacteriota</taxon>
        <taxon>Stenosarchaea group</taxon>
        <taxon>Halobacteria</taxon>
        <taxon>Halobacteriales</taxon>
        <taxon>Haloarculaceae</taxon>
        <taxon>Halorhabdus</taxon>
    </lineage>
</organism>
<proteinExistence type="predicted"/>
<dbReference type="KEGG" id="hti:HTIA_0518"/>
<keyword evidence="2" id="KW-1185">Reference proteome</keyword>
<gene>
    <name evidence="1" type="ORF">HTIA_0518</name>
</gene>
<accession>S6CZ99</accession>
<evidence type="ECO:0000313" key="1">
    <source>
        <dbReference type="EMBL" id="CCQ32663.1"/>
    </source>
</evidence>
<evidence type="ECO:0000313" key="2">
    <source>
        <dbReference type="Proteomes" id="UP000015381"/>
    </source>
</evidence>
<reference evidence="1 2" key="1">
    <citation type="journal article" date="2014" name="Environ. Microbiol.">
        <title>Halorhabdus tiamatea: proteogenomics and glycosidase activity measurements identify the first cultivated euryarchaeon from a deep-sea anoxic brine lake as potential polysaccharide degrader.</title>
        <authorList>
            <person name="Werner J."/>
            <person name="Ferrer M."/>
            <person name="Michel G."/>
            <person name="Mann A.J."/>
            <person name="Huang S."/>
            <person name="Juarez S."/>
            <person name="Ciordia S."/>
            <person name="Albar J.P."/>
            <person name="Alcaide M."/>
            <person name="La Cono V."/>
            <person name="Yakimov M.M."/>
            <person name="Antunes A."/>
            <person name="Taborda M."/>
            <person name="Da Costa M.S."/>
            <person name="Amann R.I."/>
            <person name="Gloeckner F.O."/>
            <person name="Golyshina O.V."/>
            <person name="Golyshin P.N."/>
            <person name="Teeling H."/>
        </authorList>
    </citation>
    <scope>NUCLEOTIDE SEQUENCE [LARGE SCALE GENOMIC DNA]</scope>
    <source>
        <strain evidence="2">SARL4B</strain>
    </source>
</reference>